<dbReference type="InterPro" id="IPR003467">
    <property type="entry name" value="Fimbrial_K88_FaeH"/>
</dbReference>
<dbReference type="Pfam" id="PF02432">
    <property type="entry name" value="Fimbrial_K88"/>
    <property type="match status" value="1"/>
</dbReference>
<keyword evidence="3" id="KW-0281">Fimbrium</keyword>
<evidence type="ECO:0000256" key="4">
    <source>
        <dbReference type="ARBA" id="ARBA00049989"/>
    </source>
</evidence>
<comment type="similarity">
    <text evidence="4">Belongs to the fimbrial K88 protein family.</text>
</comment>
<dbReference type="GO" id="GO:0009289">
    <property type="term" value="C:pilus"/>
    <property type="evidence" value="ECO:0007669"/>
    <property type="project" value="UniProtKB-SubCell"/>
</dbReference>
<dbReference type="GO" id="GO:0007155">
    <property type="term" value="P:cell adhesion"/>
    <property type="evidence" value="ECO:0007669"/>
    <property type="project" value="InterPro"/>
</dbReference>
<evidence type="ECO:0000313" key="6">
    <source>
        <dbReference type="Proteomes" id="UP000532204"/>
    </source>
</evidence>
<comment type="subcellular location">
    <subcellularLocation>
        <location evidence="1">Fimbrium</location>
    </subcellularLocation>
</comment>
<dbReference type="EMBL" id="AASEBA010000034">
    <property type="protein sequence ID" value="EFC9751086.1"/>
    <property type="molecule type" value="Genomic_DNA"/>
</dbReference>
<dbReference type="Proteomes" id="UP000532204">
    <property type="component" value="Unassembled WGS sequence"/>
</dbReference>
<keyword evidence="2" id="KW-0732">Signal</keyword>
<proteinExistence type="inferred from homology"/>
<dbReference type="RefSeq" id="WP_029490385.1">
    <property type="nucleotide sequence ID" value="NZ_CP120557.1"/>
</dbReference>
<evidence type="ECO:0000313" key="5">
    <source>
        <dbReference type="EMBL" id="EFC9751086.1"/>
    </source>
</evidence>
<reference evidence="5 6" key="1">
    <citation type="submission" date="2019-05" db="EMBL/GenBank/DDBJ databases">
        <authorList>
            <consortium name="NARMS: The National Antimicrobial Resistance Monitoring System"/>
        </authorList>
    </citation>
    <scope>NUCLEOTIDE SEQUENCE [LARGE SCALE GENOMIC DNA]</scope>
    <source>
        <strain evidence="5 6">CVM N18EC122</strain>
    </source>
</reference>
<evidence type="ECO:0000256" key="3">
    <source>
        <dbReference type="ARBA" id="ARBA00023263"/>
    </source>
</evidence>
<name>A0A8S7JZX2_ECOLX</name>
<gene>
    <name evidence="5" type="ORF">E6D34_17780</name>
</gene>
<organism evidence="5 6">
    <name type="scientific">Escherichia coli</name>
    <dbReference type="NCBI Taxonomy" id="562"/>
    <lineage>
        <taxon>Bacteria</taxon>
        <taxon>Pseudomonadati</taxon>
        <taxon>Pseudomonadota</taxon>
        <taxon>Gammaproteobacteria</taxon>
        <taxon>Enterobacterales</taxon>
        <taxon>Enterobacteriaceae</taxon>
        <taxon>Escherichia</taxon>
    </lineage>
</organism>
<protein>
    <submittedName>
        <fullName evidence="5">Uncharacterized protein</fullName>
    </submittedName>
</protein>
<comment type="caution">
    <text evidence="5">The sequence shown here is derived from an EMBL/GenBank/DDBJ whole genome shotgun (WGS) entry which is preliminary data.</text>
</comment>
<evidence type="ECO:0000256" key="2">
    <source>
        <dbReference type="ARBA" id="ARBA00022729"/>
    </source>
</evidence>
<accession>A0A8S7JZX2</accession>
<sequence length="261" mass="26938">MKKTLIALAVAASAAVSGSAMAWTANGSGNSVSLGGTLTPVKKETVWEVKTGAAVNDLNTSVQEGQKVVNLSAPKDISILGIRSKTNTFGAQQGISPQIDYAGRVDLRSGSWGNMNLNLDVLDKATSKKIGSLFVGNFKAAGGVSMTGTGADSDGVYSVKAPNAGDAFHGGIISGDNVGNAESVMAFFGGEASANFSDQGLGRTFKRIKNFNFTEAGTAIYSAFYASGIKKGENIRITLNNPARGGEIAWKASLPIIVSYQ</sequence>
<dbReference type="AlphaFoldDB" id="A0A8S7JZX2"/>
<evidence type="ECO:0000256" key="1">
    <source>
        <dbReference type="ARBA" id="ARBA00004561"/>
    </source>
</evidence>